<organism evidence="3 4">
    <name type="scientific">Sunxiuqinia dokdonensis</name>
    <dbReference type="NCBI Taxonomy" id="1409788"/>
    <lineage>
        <taxon>Bacteria</taxon>
        <taxon>Pseudomonadati</taxon>
        <taxon>Bacteroidota</taxon>
        <taxon>Bacteroidia</taxon>
        <taxon>Marinilabiliales</taxon>
        <taxon>Prolixibacteraceae</taxon>
        <taxon>Sunxiuqinia</taxon>
    </lineage>
</organism>
<dbReference type="EMBL" id="LGIA01000197">
    <property type="protein sequence ID" value="KOH43183.1"/>
    <property type="molecule type" value="Genomic_DNA"/>
</dbReference>
<dbReference type="InterPro" id="IPR055087">
    <property type="entry name" value="GldL-like_N"/>
</dbReference>
<name>A0A0L8V4B3_9BACT</name>
<dbReference type="AlphaFoldDB" id="A0A0L8V4B3"/>
<evidence type="ECO:0000313" key="3">
    <source>
        <dbReference type="EMBL" id="KOH43183.1"/>
    </source>
</evidence>
<protein>
    <recommendedName>
        <fullName evidence="2">Gliding motility protein GldL-like N-terminal domain-containing protein</fullName>
    </recommendedName>
</protein>
<keyword evidence="1" id="KW-1133">Transmembrane helix</keyword>
<reference evidence="4" key="1">
    <citation type="submission" date="2015-07" db="EMBL/GenBank/DDBJ databases">
        <title>Genome sequencing of Sunxiuqinia dokdonensis strain SK.</title>
        <authorList>
            <person name="Ahn S."/>
            <person name="Kim B.-C."/>
        </authorList>
    </citation>
    <scope>NUCLEOTIDE SEQUENCE [LARGE SCALE GENOMIC DNA]</scope>
    <source>
        <strain evidence="4">SK</strain>
    </source>
</reference>
<keyword evidence="1" id="KW-0812">Transmembrane</keyword>
<gene>
    <name evidence="3" type="ORF">NC99_40070</name>
</gene>
<feature type="transmembrane region" description="Helical" evidence="1">
    <location>
        <begin position="12"/>
        <end position="29"/>
    </location>
</feature>
<feature type="transmembrane region" description="Helical" evidence="1">
    <location>
        <begin position="35"/>
        <end position="52"/>
    </location>
</feature>
<keyword evidence="1" id="KW-0472">Membrane</keyword>
<comment type="caution">
    <text evidence="3">The sequence shown here is derived from an EMBL/GenBank/DDBJ whole genome shotgun (WGS) entry which is preliminary data.</text>
</comment>
<dbReference type="RefSeq" id="WP_053187310.1">
    <property type="nucleotide sequence ID" value="NZ_LGIA01000197.1"/>
</dbReference>
<accession>A0A0L8V4B3</accession>
<evidence type="ECO:0000313" key="4">
    <source>
        <dbReference type="Proteomes" id="UP000036958"/>
    </source>
</evidence>
<keyword evidence="4" id="KW-1185">Reference proteome</keyword>
<sequence>MNEKRINSLIGVIYNLSAILVIIGAFFKLQHYPHGLSILITGFMLGSIISWADKFRLKKKIKSLEEQLQIKDDL</sequence>
<dbReference type="Pfam" id="PF22827">
    <property type="entry name" value="GldL_N"/>
    <property type="match status" value="1"/>
</dbReference>
<feature type="domain" description="Gliding motility protein GldL-like N-terminal" evidence="2">
    <location>
        <begin position="13"/>
        <end position="48"/>
    </location>
</feature>
<dbReference type="Proteomes" id="UP000036958">
    <property type="component" value="Unassembled WGS sequence"/>
</dbReference>
<evidence type="ECO:0000259" key="2">
    <source>
        <dbReference type="Pfam" id="PF22827"/>
    </source>
</evidence>
<evidence type="ECO:0000256" key="1">
    <source>
        <dbReference type="SAM" id="Phobius"/>
    </source>
</evidence>
<dbReference type="STRING" id="1409788.NC99_40070"/>
<proteinExistence type="predicted"/>
<dbReference type="OrthoDB" id="1123286at2"/>